<accession>A0A381EIU2</accession>
<proteinExistence type="inferred from homology"/>
<dbReference type="InterPro" id="IPR000297">
    <property type="entry name" value="PPIase_PpiC"/>
</dbReference>
<evidence type="ECO:0000256" key="2">
    <source>
        <dbReference type="ARBA" id="ARBA00022475"/>
    </source>
</evidence>
<keyword evidence="4 8" id="KW-1133">Transmembrane helix</keyword>
<evidence type="ECO:0000313" key="10">
    <source>
        <dbReference type="EMBL" id="SUX26916.1"/>
    </source>
</evidence>
<reference evidence="10 11" key="1">
    <citation type="submission" date="2018-06" db="EMBL/GenBank/DDBJ databases">
        <authorList>
            <consortium name="Pathogen Informatics"/>
            <person name="Doyle S."/>
        </authorList>
    </citation>
    <scope>NUCLEOTIDE SEQUENCE [LARGE SCALE GENOMIC DNA]</scope>
    <source>
        <strain evidence="10 11">NCTC12264</strain>
    </source>
</reference>
<evidence type="ECO:0000256" key="5">
    <source>
        <dbReference type="ARBA" id="ARBA00023136"/>
    </source>
</evidence>
<sequence>MLTWMQHHKKYLVVTIWISVIAFVGAGVVGWGAYDYNQNRNSSVAIVGNEKISFVEFNLRYNQIYGYYNQISNGALSEENAEKLGLKDIALNSLIEDKLLLNFAKNLGLWANENEVIQELSATEEFQNVNGIFDKNIYYAILKQNNILSKNYEQILSDRIILNKLNKIFEFPAKENELQMLAASYFMQDALEIAKITFDKKDLAVDENALKQLWEAHKNDFKTQKSYELSSYFVEAKKSNFSQDELRAFYQNENNKFKYKAQDGKILDFELAKEMVIKDLSLEKTKNLANEKFVALRNQKDDFQKDFNISEEDQNYPLELLAKTKNKDILKPIIWQKCENKICKDGFIILRLNQTNPVRVKNFEEARAEVLPMYYSEVAQKALEEKAQKALPTFKGIELEFVDRNSIKDAKKVSDEILNNAEFSFFLSQVFNTDQNSSYVLINDSKAILYRIKKQKLNPNKQDFNQYQTMLESSLKTLKSSEIKQELLEELKKTYKIKIYH</sequence>
<protein>
    <submittedName>
        <fullName evidence="10">Peptidyl-prolyl cis-trans isomerase D</fullName>
        <ecNumber evidence="10">5.2.1.8</ecNumber>
    </submittedName>
</protein>
<dbReference type="AlphaFoldDB" id="A0A381EIU2"/>
<comment type="subcellular location">
    <subcellularLocation>
        <location evidence="1">Cell membrane</location>
        <topology evidence="1">Single-pass type II membrane protein</topology>
    </subcellularLocation>
</comment>
<keyword evidence="6" id="KW-0143">Chaperone</keyword>
<dbReference type="SUPFAM" id="SSF109998">
    <property type="entry name" value="Triger factor/SurA peptide-binding domain-like"/>
    <property type="match status" value="1"/>
</dbReference>
<keyword evidence="2" id="KW-1003">Cell membrane</keyword>
<dbReference type="EC" id="5.2.1.8" evidence="10"/>
<evidence type="ECO:0000256" key="4">
    <source>
        <dbReference type="ARBA" id="ARBA00022989"/>
    </source>
</evidence>
<organism evidence="10 11">
    <name type="scientific">Campylobacter upsaliensis</name>
    <dbReference type="NCBI Taxonomy" id="28080"/>
    <lineage>
        <taxon>Bacteria</taxon>
        <taxon>Pseudomonadati</taxon>
        <taxon>Campylobacterota</taxon>
        <taxon>Epsilonproteobacteria</taxon>
        <taxon>Campylobacterales</taxon>
        <taxon>Campylobacteraceae</taxon>
        <taxon>Campylobacter</taxon>
    </lineage>
</organism>
<keyword evidence="5 8" id="KW-0472">Membrane</keyword>
<dbReference type="InterPro" id="IPR052029">
    <property type="entry name" value="PpiD_chaperone"/>
</dbReference>
<dbReference type="GO" id="GO:0005886">
    <property type="term" value="C:plasma membrane"/>
    <property type="evidence" value="ECO:0007669"/>
    <property type="project" value="UniProtKB-SubCell"/>
</dbReference>
<evidence type="ECO:0000256" key="6">
    <source>
        <dbReference type="ARBA" id="ARBA00023186"/>
    </source>
</evidence>
<dbReference type="EMBL" id="UFUZ01000001">
    <property type="protein sequence ID" value="SUX26916.1"/>
    <property type="molecule type" value="Genomic_DNA"/>
</dbReference>
<keyword evidence="3 8" id="KW-0812">Transmembrane</keyword>
<dbReference type="RefSeq" id="WP_115630222.1">
    <property type="nucleotide sequence ID" value="NZ_JANKIR010000001.1"/>
</dbReference>
<dbReference type="InterPro" id="IPR027304">
    <property type="entry name" value="Trigger_fact/SurA_dom_sf"/>
</dbReference>
<dbReference type="PANTHER" id="PTHR47529">
    <property type="entry name" value="PEPTIDYL-PROLYL CIS-TRANS ISOMERASE D"/>
    <property type="match status" value="1"/>
</dbReference>
<dbReference type="Pfam" id="PF13145">
    <property type="entry name" value="Rotamase_2"/>
    <property type="match status" value="1"/>
</dbReference>
<dbReference type="Proteomes" id="UP000254161">
    <property type="component" value="Unassembled WGS sequence"/>
</dbReference>
<dbReference type="GO" id="GO:0003755">
    <property type="term" value="F:peptidyl-prolyl cis-trans isomerase activity"/>
    <property type="evidence" value="ECO:0007669"/>
    <property type="project" value="UniProtKB-EC"/>
</dbReference>
<feature type="domain" description="PpiC" evidence="9">
    <location>
        <begin position="242"/>
        <end position="367"/>
    </location>
</feature>
<dbReference type="PANTHER" id="PTHR47529:SF1">
    <property type="entry name" value="PERIPLASMIC CHAPERONE PPID"/>
    <property type="match status" value="1"/>
</dbReference>
<feature type="transmembrane region" description="Helical" evidence="8">
    <location>
        <begin position="12"/>
        <end position="34"/>
    </location>
</feature>
<name>A0A381EIU2_CAMUP</name>
<evidence type="ECO:0000313" key="11">
    <source>
        <dbReference type="Proteomes" id="UP000254161"/>
    </source>
</evidence>
<comment type="similarity">
    <text evidence="7">Belongs to the PpiD chaperone family.</text>
</comment>
<keyword evidence="10" id="KW-0413">Isomerase</keyword>
<dbReference type="Gene3D" id="1.10.4030.10">
    <property type="entry name" value="Porin chaperone SurA, peptide-binding domain"/>
    <property type="match status" value="1"/>
</dbReference>
<evidence type="ECO:0000259" key="9">
    <source>
        <dbReference type="Pfam" id="PF13145"/>
    </source>
</evidence>
<evidence type="ECO:0000256" key="8">
    <source>
        <dbReference type="SAM" id="Phobius"/>
    </source>
</evidence>
<dbReference type="Pfam" id="PF13624">
    <property type="entry name" value="SurA_N_3"/>
    <property type="match status" value="1"/>
</dbReference>
<gene>
    <name evidence="10" type="primary">ppiD</name>
    <name evidence="10" type="ORF">NCTC12264_01151</name>
</gene>
<evidence type="ECO:0000256" key="1">
    <source>
        <dbReference type="ARBA" id="ARBA00004401"/>
    </source>
</evidence>
<evidence type="ECO:0000256" key="7">
    <source>
        <dbReference type="ARBA" id="ARBA00038408"/>
    </source>
</evidence>
<evidence type="ECO:0000256" key="3">
    <source>
        <dbReference type="ARBA" id="ARBA00022692"/>
    </source>
</evidence>